<comment type="similarity">
    <text evidence="1">Belongs to the UPF0161 family.</text>
</comment>
<dbReference type="InterPro" id="IPR002696">
    <property type="entry name" value="Membr_insert_effic_factor_YidD"/>
</dbReference>
<comment type="subcellular location">
    <subcellularLocation>
        <location evidence="1">Cell membrane</location>
        <topology evidence="1">Peripheral membrane protein</topology>
        <orientation evidence="1">Cytoplasmic side</orientation>
    </subcellularLocation>
</comment>
<name>A0A2Z4FHK4_9DELT</name>
<reference evidence="3 4" key="1">
    <citation type="submission" date="2018-06" db="EMBL/GenBank/DDBJ databases">
        <title>Lujinxingia sediminis gen. nov. sp. nov., a new facultative anaerobic member of the class Deltaproteobacteria, and proposal of Lujinxingaceae fam. nov.</title>
        <authorList>
            <person name="Guo L.-Y."/>
            <person name="Li C.-M."/>
            <person name="Wang S."/>
            <person name="Du Z.-J."/>
        </authorList>
    </citation>
    <scope>NUCLEOTIDE SEQUENCE [LARGE SCALE GENOMIC DNA]</scope>
    <source>
        <strain evidence="3 4">FA350</strain>
    </source>
</reference>
<evidence type="ECO:0000313" key="3">
    <source>
        <dbReference type="EMBL" id="AWV88204.1"/>
    </source>
</evidence>
<dbReference type="NCBIfam" id="TIGR00278">
    <property type="entry name" value="membrane protein insertion efficiency factor YidD"/>
    <property type="match status" value="1"/>
</dbReference>
<feature type="region of interest" description="Disordered" evidence="2">
    <location>
        <begin position="22"/>
        <end position="44"/>
    </location>
</feature>
<gene>
    <name evidence="3" type="ORF">DN745_02160</name>
</gene>
<dbReference type="OrthoDB" id="9801753at2"/>
<dbReference type="HAMAP" id="MF_00386">
    <property type="entry name" value="UPF0161_YidD"/>
    <property type="match status" value="1"/>
</dbReference>
<evidence type="ECO:0000256" key="1">
    <source>
        <dbReference type="HAMAP-Rule" id="MF_00386"/>
    </source>
</evidence>
<dbReference type="GO" id="GO:0005886">
    <property type="term" value="C:plasma membrane"/>
    <property type="evidence" value="ECO:0007669"/>
    <property type="project" value="UniProtKB-SubCell"/>
</dbReference>
<dbReference type="Pfam" id="PF01809">
    <property type="entry name" value="YidD"/>
    <property type="match status" value="1"/>
</dbReference>
<dbReference type="PANTHER" id="PTHR33383:SF1">
    <property type="entry name" value="MEMBRANE PROTEIN INSERTION EFFICIENCY FACTOR-RELATED"/>
    <property type="match status" value="1"/>
</dbReference>
<keyword evidence="4" id="KW-1185">Reference proteome</keyword>
<organism evidence="3 4">
    <name type="scientific">Bradymonas sediminis</name>
    <dbReference type="NCBI Taxonomy" id="1548548"/>
    <lineage>
        <taxon>Bacteria</taxon>
        <taxon>Deltaproteobacteria</taxon>
        <taxon>Bradymonadales</taxon>
        <taxon>Bradymonadaceae</taxon>
        <taxon>Bradymonas</taxon>
    </lineage>
</organism>
<sequence length="126" mass="13839">MRSGLCQTRPWRDFSTREATVALPATKTLQDDPDSEGTKPKEAGDLVAATDAQRLSVAARGGVKLIRFYQTAISPLTPPACRFQPTCSQYTLVAIRRHGFVRGTWLGTLRILKCHPFHPGGHDPVP</sequence>
<keyword evidence="1" id="KW-1003">Cell membrane</keyword>
<evidence type="ECO:0000256" key="2">
    <source>
        <dbReference type="SAM" id="MobiDB-lite"/>
    </source>
</evidence>
<evidence type="ECO:0000313" key="4">
    <source>
        <dbReference type="Proteomes" id="UP000249799"/>
    </source>
</evidence>
<dbReference type="AlphaFoldDB" id="A0A2Z4FHK4"/>
<dbReference type="PANTHER" id="PTHR33383">
    <property type="entry name" value="MEMBRANE PROTEIN INSERTION EFFICIENCY FACTOR-RELATED"/>
    <property type="match status" value="1"/>
</dbReference>
<proteinExistence type="inferred from homology"/>
<dbReference type="KEGG" id="bsed:DN745_02160"/>
<comment type="function">
    <text evidence="1">Could be involved in insertion of integral membrane proteins into the membrane.</text>
</comment>
<accession>A0A2Z4FHK4</accession>
<dbReference type="SMART" id="SM01234">
    <property type="entry name" value="Haemolytic"/>
    <property type="match status" value="1"/>
</dbReference>
<dbReference type="Proteomes" id="UP000249799">
    <property type="component" value="Chromosome"/>
</dbReference>
<keyword evidence="1" id="KW-0472">Membrane</keyword>
<protein>
    <recommendedName>
        <fullName evidence="1">Putative membrane protein insertion efficiency factor</fullName>
    </recommendedName>
</protein>
<dbReference type="EMBL" id="CP030032">
    <property type="protein sequence ID" value="AWV88204.1"/>
    <property type="molecule type" value="Genomic_DNA"/>
</dbReference>